<name>A0ABP6V3C4_9ACTN</name>
<feature type="region of interest" description="Disordered" evidence="1">
    <location>
        <begin position="1"/>
        <end position="29"/>
    </location>
</feature>
<protein>
    <submittedName>
        <fullName evidence="2">Uncharacterized protein</fullName>
    </submittedName>
</protein>
<dbReference type="RefSeq" id="WP_346180169.1">
    <property type="nucleotide sequence ID" value="NZ_BAABCE010000001.1"/>
</dbReference>
<reference evidence="3" key="1">
    <citation type="journal article" date="2019" name="Int. J. Syst. Evol. Microbiol.">
        <title>The Global Catalogue of Microorganisms (GCM) 10K type strain sequencing project: providing services to taxonomists for standard genome sequencing and annotation.</title>
        <authorList>
            <consortium name="The Broad Institute Genomics Platform"/>
            <consortium name="The Broad Institute Genome Sequencing Center for Infectious Disease"/>
            <person name="Wu L."/>
            <person name="Ma J."/>
        </authorList>
    </citation>
    <scope>NUCLEOTIDE SEQUENCE [LARGE SCALE GENOMIC DNA]</scope>
    <source>
        <strain evidence="3">JCM 17656</strain>
    </source>
</reference>
<dbReference type="EMBL" id="BAABCE010000001">
    <property type="protein sequence ID" value="GAA3527609.1"/>
    <property type="molecule type" value="Genomic_DNA"/>
</dbReference>
<accession>A0ABP6V3C4</accession>
<organism evidence="2 3">
    <name type="scientific">Streptomyces osmaniensis</name>
    <dbReference type="NCBI Taxonomy" id="593134"/>
    <lineage>
        <taxon>Bacteria</taxon>
        <taxon>Bacillati</taxon>
        <taxon>Actinomycetota</taxon>
        <taxon>Actinomycetes</taxon>
        <taxon>Kitasatosporales</taxon>
        <taxon>Streptomycetaceae</taxon>
        <taxon>Streptomyces</taxon>
    </lineage>
</organism>
<proteinExistence type="predicted"/>
<evidence type="ECO:0000256" key="1">
    <source>
        <dbReference type="SAM" id="MobiDB-lite"/>
    </source>
</evidence>
<gene>
    <name evidence="2" type="ORF">GCM10022295_07070</name>
</gene>
<feature type="region of interest" description="Disordered" evidence="1">
    <location>
        <begin position="53"/>
        <end position="77"/>
    </location>
</feature>
<keyword evidence="3" id="KW-1185">Reference proteome</keyword>
<sequence length="77" mass="8358">MSEPGDLDDDLDNEPDDLDGLDEDDAEALGDLDPVQLELALAWLHQQNPLAGYGTPVTRQRKPNAVGRAVHDVLPTL</sequence>
<evidence type="ECO:0000313" key="3">
    <source>
        <dbReference type="Proteomes" id="UP001500707"/>
    </source>
</evidence>
<dbReference type="Proteomes" id="UP001500707">
    <property type="component" value="Unassembled WGS sequence"/>
</dbReference>
<comment type="caution">
    <text evidence="2">The sequence shown here is derived from an EMBL/GenBank/DDBJ whole genome shotgun (WGS) entry which is preliminary data.</text>
</comment>
<evidence type="ECO:0000313" key="2">
    <source>
        <dbReference type="EMBL" id="GAA3527609.1"/>
    </source>
</evidence>